<evidence type="ECO:0000313" key="2">
    <source>
        <dbReference type="EMBL" id="KPB00403.1"/>
    </source>
</evidence>
<dbReference type="SUPFAM" id="SSF54001">
    <property type="entry name" value="Cysteine proteinases"/>
    <property type="match status" value="1"/>
</dbReference>
<dbReference type="EMBL" id="JXMU01000022">
    <property type="protein sequence ID" value="KPB00403.1"/>
    <property type="molecule type" value="Genomic_DNA"/>
</dbReference>
<accession>A0A0M9GLB0</accession>
<reference evidence="2 3" key="1">
    <citation type="submission" date="2015-01" db="EMBL/GenBank/DDBJ databases">
        <title>Ahrensia donghaiensis sp. nov., a novel dimethylsulphoniopropionate-cleavage bacterium isolated from seawater and emended descriptions of the genus Ahrensia and Ahrensia kielensis.</title>
        <authorList>
            <person name="Liu J."/>
        </authorList>
    </citation>
    <scope>NUCLEOTIDE SEQUENCE [LARGE SCALE GENOMIC DNA]</scope>
    <source>
        <strain evidence="2 3">LZD062</strain>
    </source>
</reference>
<gene>
    <name evidence="2" type="ORF">SU32_13755</name>
</gene>
<sequence length="259" mass="28840">MILNIEAYLHYYFEQPSDLILQLEASKTGQQKILNANIAFSKIENFVRVPTEAGIGDRLLLRTEDHFSCRYTSRIEIERKPTDIASLPATPIHLLPGEAIRYLMPSRYCPSDEFQAFVSSDFGNLNGGARIAALSEWIHDHFAYVPGSSNAQTTALHTFVQRRGICRDFAHLLVTLARASAIPARFTSVFAPFVNPQDFHAVAEVFLDGAWHLVDPTKMAHQEDIAIIGVGMDAAEVAFMTSYGFAEFREQSVSVSVEA</sequence>
<dbReference type="Gene3D" id="3.10.620.30">
    <property type="match status" value="1"/>
</dbReference>
<feature type="domain" description="Transglutaminase-like" evidence="1">
    <location>
        <begin position="158"/>
        <end position="218"/>
    </location>
</feature>
<evidence type="ECO:0000313" key="3">
    <source>
        <dbReference type="Proteomes" id="UP000038011"/>
    </source>
</evidence>
<keyword evidence="3" id="KW-1185">Reference proteome</keyword>
<dbReference type="Proteomes" id="UP000038011">
    <property type="component" value="Unassembled WGS sequence"/>
</dbReference>
<dbReference type="PANTHER" id="PTHR33490:SF12">
    <property type="entry name" value="BLL5557 PROTEIN"/>
    <property type="match status" value="1"/>
</dbReference>
<evidence type="ECO:0000259" key="1">
    <source>
        <dbReference type="SMART" id="SM00460"/>
    </source>
</evidence>
<dbReference type="Pfam" id="PF01841">
    <property type="entry name" value="Transglut_core"/>
    <property type="match status" value="1"/>
</dbReference>
<dbReference type="PANTHER" id="PTHR33490">
    <property type="entry name" value="BLR5614 PROTEIN-RELATED"/>
    <property type="match status" value="1"/>
</dbReference>
<dbReference type="OrthoDB" id="5438043at2"/>
<dbReference type="Gene3D" id="2.60.40.2250">
    <property type="match status" value="1"/>
</dbReference>
<dbReference type="InterPro" id="IPR038765">
    <property type="entry name" value="Papain-like_cys_pep_sf"/>
</dbReference>
<dbReference type="STRING" id="1514904.SU32_13755"/>
<dbReference type="AlphaFoldDB" id="A0A0M9GLB0"/>
<dbReference type="PATRIC" id="fig|1514904.3.peg.1885"/>
<dbReference type="SMART" id="SM00460">
    <property type="entry name" value="TGc"/>
    <property type="match status" value="1"/>
</dbReference>
<organism evidence="2 3">
    <name type="scientific">Ahrensia marina</name>
    <dbReference type="NCBI Taxonomy" id="1514904"/>
    <lineage>
        <taxon>Bacteria</taxon>
        <taxon>Pseudomonadati</taxon>
        <taxon>Pseudomonadota</taxon>
        <taxon>Alphaproteobacteria</taxon>
        <taxon>Hyphomicrobiales</taxon>
        <taxon>Ahrensiaceae</taxon>
        <taxon>Ahrensia</taxon>
    </lineage>
</organism>
<comment type="caution">
    <text evidence="2">The sequence shown here is derived from an EMBL/GenBank/DDBJ whole genome shotgun (WGS) entry which is preliminary data.</text>
</comment>
<name>A0A0M9GLB0_9HYPH</name>
<protein>
    <submittedName>
        <fullName evidence="2">Transglutaminase</fullName>
    </submittedName>
</protein>
<proteinExistence type="predicted"/>
<dbReference type="InterPro" id="IPR002931">
    <property type="entry name" value="Transglutaminase-like"/>
</dbReference>
<dbReference type="RefSeq" id="WP_053999952.1">
    <property type="nucleotide sequence ID" value="NZ_JXMU01000022.1"/>
</dbReference>